<feature type="domain" description="Sushi" evidence="6">
    <location>
        <begin position="312"/>
        <end position="372"/>
    </location>
</feature>
<gene>
    <name evidence="7" type="ORF">CINCED_3A003672</name>
</gene>
<feature type="disulfide bond" evidence="4">
    <location>
        <begin position="314"/>
        <end position="357"/>
    </location>
</feature>
<proteinExistence type="predicted"/>
<feature type="disulfide bond" evidence="4">
    <location>
        <begin position="402"/>
        <end position="429"/>
    </location>
</feature>
<dbReference type="Gene3D" id="2.10.70.10">
    <property type="entry name" value="Complement Module, domain 1"/>
    <property type="match status" value="5"/>
</dbReference>
<dbReference type="InterPro" id="IPR013783">
    <property type="entry name" value="Ig-like_fold"/>
</dbReference>
<accession>A0A5E4M1Q9</accession>
<evidence type="ECO:0000256" key="4">
    <source>
        <dbReference type="PROSITE-ProRule" id="PRU00302"/>
    </source>
</evidence>
<dbReference type="Pfam" id="PF00084">
    <property type="entry name" value="Sushi"/>
    <property type="match status" value="4"/>
</dbReference>
<keyword evidence="2" id="KW-0677">Repeat</keyword>
<keyword evidence="3 4" id="KW-1015">Disulfide bond</keyword>
<sequence>MCHDYTRIHTVYHTFIFFTPVTLKRIEASSQLHKLVGDNGGDGGCPSPGLTLNGTRVVPRSGMSQDFSALSEVKFPARLPSPAVKGSATAASSSATETTSRICKIKCVSGQWVGPLCQETNGDGRYQPILKSCALEEVPPNLILSFKNRIVTEFNTTIPHNHTVSARCQEPIGTYKLNGAPILNCSNGVWSSPIPKCQPTTLFTNYSVNSPPTILVRVPSGSAAVDHSGGLVVFPGSILHLECLYLRRHGDPQWTWTSEADTYLTGWAIGNDERNWKYRLSIYYVKQFDTGAYTCTTSRGINNTITLRVSDVHCKPVPSMDLNPHLNYRASGHRLGQTTYFNCPPGFLLKGPANITCLPSGDWSNLPPDCFMVKCPLISVDDSRLIMVEYNNTYGKRAVFKCAWGFQMSGVNSIECLADSTWSHRIPTCTEILCPVPVVPLNGLLIEDSAPGRHVVGSVVQFSCGTKHQLVGKPSMVCTENGTWSQPTPYCKARCEYPGEPSNGRIIPLKFRYAPGDKLKITCLAGYVLPLPLEASPPVCLSDGTWSHPLPDCIQYTNV</sequence>
<name>A0A5E4M1Q9_9HEMI</name>
<dbReference type="SMART" id="SM00409">
    <property type="entry name" value="IG"/>
    <property type="match status" value="1"/>
</dbReference>
<keyword evidence="4" id="KW-0768">Sushi</keyword>
<organism evidence="7 8">
    <name type="scientific">Cinara cedri</name>
    <dbReference type="NCBI Taxonomy" id="506608"/>
    <lineage>
        <taxon>Eukaryota</taxon>
        <taxon>Metazoa</taxon>
        <taxon>Ecdysozoa</taxon>
        <taxon>Arthropoda</taxon>
        <taxon>Hexapoda</taxon>
        <taxon>Insecta</taxon>
        <taxon>Pterygota</taxon>
        <taxon>Neoptera</taxon>
        <taxon>Paraneoptera</taxon>
        <taxon>Hemiptera</taxon>
        <taxon>Sternorrhyncha</taxon>
        <taxon>Aphidomorpha</taxon>
        <taxon>Aphidoidea</taxon>
        <taxon>Aphididae</taxon>
        <taxon>Lachninae</taxon>
        <taxon>Cinara</taxon>
    </lineage>
</organism>
<dbReference type="PROSITE" id="PS50835">
    <property type="entry name" value="IG_LIKE"/>
    <property type="match status" value="1"/>
</dbReference>
<feature type="domain" description="Ig-like" evidence="5">
    <location>
        <begin position="212"/>
        <end position="306"/>
    </location>
</feature>
<dbReference type="InterPro" id="IPR051277">
    <property type="entry name" value="SEZ6_CSMD_C4BPB_Regulators"/>
</dbReference>
<comment type="caution">
    <text evidence="4">Lacks conserved residue(s) required for the propagation of feature annotation.</text>
</comment>
<reference evidence="7 8" key="1">
    <citation type="submission" date="2019-08" db="EMBL/GenBank/DDBJ databases">
        <authorList>
            <person name="Alioto T."/>
            <person name="Alioto T."/>
            <person name="Gomez Garrido J."/>
        </authorList>
    </citation>
    <scope>NUCLEOTIDE SEQUENCE [LARGE SCALE GENOMIC DNA]</scope>
</reference>
<dbReference type="SUPFAM" id="SSF48726">
    <property type="entry name" value="Immunoglobulin"/>
    <property type="match status" value="1"/>
</dbReference>
<evidence type="ECO:0000313" key="8">
    <source>
        <dbReference type="Proteomes" id="UP000325440"/>
    </source>
</evidence>
<dbReference type="PROSITE" id="PS50923">
    <property type="entry name" value="SUSHI"/>
    <property type="match status" value="5"/>
</dbReference>
<evidence type="ECO:0000259" key="6">
    <source>
        <dbReference type="PROSITE" id="PS50923"/>
    </source>
</evidence>
<dbReference type="OrthoDB" id="6127264at2759"/>
<dbReference type="EMBL" id="CABPRJ010000007">
    <property type="protein sequence ID" value="VVC24942.1"/>
    <property type="molecule type" value="Genomic_DNA"/>
</dbReference>
<dbReference type="SUPFAM" id="SSF57535">
    <property type="entry name" value="Complement control module/SCR domain"/>
    <property type="match status" value="5"/>
</dbReference>
<dbReference type="Proteomes" id="UP000325440">
    <property type="component" value="Unassembled WGS sequence"/>
</dbReference>
<dbReference type="PANTHER" id="PTHR45656:SF4">
    <property type="entry name" value="PROTEIN CBR-CLEC-78"/>
    <property type="match status" value="1"/>
</dbReference>
<dbReference type="Gene3D" id="2.60.40.10">
    <property type="entry name" value="Immunoglobulins"/>
    <property type="match status" value="1"/>
</dbReference>
<feature type="domain" description="Sushi" evidence="6">
    <location>
        <begin position="494"/>
        <end position="555"/>
    </location>
</feature>
<dbReference type="PANTHER" id="PTHR45656">
    <property type="entry name" value="PROTEIN CBR-CLEC-78"/>
    <property type="match status" value="1"/>
</dbReference>
<feature type="disulfide bond" evidence="4">
    <location>
        <begin position="343"/>
        <end position="370"/>
    </location>
</feature>
<evidence type="ECO:0000313" key="7">
    <source>
        <dbReference type="EMBL" id="VVC24942.1"/>
    </source>
</evidence>
<dbReference type="InterPro" id="IPR000436">
    <property type="entry name" value="Sushi_SCR_CCP_dom"/>
</dbReference>
<feature type="disulfide bond" evidence="4">
    <location>
        <begin position="464"/>
        <end position="491"/>
    </location>
</feature>
<evidence type="ECO:0000256" key="3">
    <source>
        <dbReference type="ARBA" id="ARBA00023157"/>
    </source>
</evidence>
<dbReference type="SMART" id="SM00032">
    <property type="entry name" value="CCP"/>
    <property type="match status" value="5"/>
</dbReference>
<dbReference type="CDD" id="cd00033">
    <property type="entry name" value="CCP"/>
    <property type="match status" value="5"/>
</dbReference>
<feature type="domain" description="Sushi" evidence="6">
    <location>
        <begin position="432"/>
        <end position="493"/>
    </location>
</feature>
<evidence type="ECO:0000256" key="1">
    <source>
        <dbReference type="ARBA" id="ARBA00022729"/>
    </source>
</evidence>
<protein>
    <submittedName>
        <fullName evidence="7">Immunoglobulin-like fold,Immunoglobulin-like domain,Sushi/SCR/CCP domain,Immunoglobulin subtype</fullName>
    </submittedName>
</protein>
<dbReference type="InterPro" id="IPR003599">
    <property type="entry name" value="Ig_sub"/>
</dbReference>
<evidence type="ECO:0000259" key="5">
    <source>
        <dbReference type="PROSITE" id="PS50835"/>
    </source>
</evidence>
<keyword evidence="1" id="KW-0732">Signal</keyword>
<feature type="domain" description="Sushi" evidence="6">
    <location>
        <begin position="131"/>
        <end position="199"/>
    </location>
</feature>
<dbReference type="InterPro" id="IPR007110">
    <property type="entry name" value="Ig-like_dom"/>
</dbReference>
<dbReference type="AlphaFoldDB" id="A0A5E4M1Q9"/>
<dbReference type="InterPro" id="IPR035976">
    <property type="entry name" value="Sushi/SCR/CCP_sf"/>
</dbReference>
<feature type="domain" description="Sushi" evidence="6">
    <location>
        <begin position="373"/>
        <end position="431"/>
    </location>
</feature>
<evidence type="ECO:0000256" key="2">
    <source>
        <dbReference type="ARBA" id="ARBA00022737"/>
    </source>
</evidence>
<keyword evidence="8" id="KW-1185">Reference proteome</keyword>
<dbReference type="InterPro" id="IPR036179">
    <property type="entry name" value="Ig-like_dom_sf"/>
</dbReference>